<dbReference type="GO" id="GO:0008168">
    <property type="term" value="F:methyltransferase activity"/>
    <property type="evidence" value="ECO:0007669"/>
    <property type="project" value="UniProtKB-KW"/>
</dbReference>
<reference evidence="3 4" key="1">
    <citation type="submission" date="2019-05" db="EMBL/GenBank/DDBJ databases">
        <authorList>
            <consortium name="Pathogen Informatics"/>
        </authorList>
    </citation>
    <scope>NUCLEOTIDE SEQUENCE [LARGE SCALE GENOMIC DNA]</scope>
    <source>
        <strain evidence="3 4">NM319</strain>
    </source>
</reference>
<sequence>MQTYLKDLRWGRFNLIEGDFISEIASCYGEWSEAEVMIFKLLLSDTSNVIEVGSNIGMHAVPLSKFASQGKVLCFEPQRIIFQQLCCNLALNNLINVESYRLGVSDQNTKAWIETSDYSQPWNYGSFSIDKGFSTESHFQGKILKEEIGIVKLDDFAPVQRLASLDLLKIDAEGFDLRVLNGAKETIKRAQPAIFIESHYASANGILDYLRQINYQAYWVISDRYQENNFYQSPRRENGFDINLLAIPSSWNYTATEQNRTEQNRTEQNRTEQNRTEQFYSNSYLI</sequence>
<organism evidence="3 4">
    <name type="scientific">Actinobacillus porcinus</name>
    <dbReference type="NCBI Taxonomy" id="51048"/>
    <lineage>
        <taxon>Bacteria</taxon>
        <taxon>Pseudomonadati</taxon>
        <taxon>Pseudomonadota</taxon>
        <taxon>Gammaproteobacteria</taxon>
        <taxon>Pasteurellales</taxon>
        <taxon>Pasteurellaceae</taxon>
        <taxon>Actinobacillus</taxon>
    </lineage>
</organism>
<dbReference type="PANTHER" id="PTHR34203">
    <property type="entry name" value="METHYLTRANSFERASE, FKBM FAMILY PROTEIN"/>
    <property type="match status" value="1"/>
</dbReference>
<evidence type="ECO:0000313" key="3">
    <source>
        <dbReference type="EMBL" id="VTU08633.1"/>
    </source>
</evidence>
<feature type="region of interest" description="Disordered" evidence="1">
    <location>
        <begin position="257"/>
        <end position="286"/>
    </location>
</feature>
<keyword evidence="3" id="KW-0489">Methyltransferase</keyword>
<dbReference type="RefSeq" id="WP_135710544.1">
    <property type="nucleotide sequence ID" value="NZ_CABFKI010000009.1"/>
</dbReference>
<dbReference type="InterPro" id="IPR006342">
    <property type="entry name" value="FkbM_mtfrase"/>
</dbReference>
<dbReference type="Gene3D" id="3.40.50.150">
    <property type="entry name" value="Vaccinia Virus protein VP39"/>
    <property type="match status" value="1"/>
</dbReference>
<accession>A0ABY6TKN3</accession>
<dbReference type="EMBL" id="CABFKI010000009">
    <property type="protein sequence ID" value="VTU08633.1"/>
    <property type="molecule type" value="Genomic_DNA"/>
</dbReference>
<keyword evidence="4" id="KW-1185">Reference proteome</keyword>
<gene>
    <name evidence="3" type="ORF">SAMEA1410922_01535</name>
</gene>
<name>A0ABY6TKN3_9PAST</name>
<feature type="compositionally biased region" description="Polar residues" evidence="1">
    <location>
        <begin position="276"/>
        <end position="286"/>
    </location>
</feature>
<dbReference type="InterPro" id="IPR029063">
    <property type="entry name" value="SAM-dependent_MTases_sf"/>
</dbReference>
<dbReference type="PANTHER" id="PTHR34203:SF15">
    <property type="entry name" value="SLL1173 PROTEIN"/>
    <property type="match status" value="1"/>
</dbReference>
<dbReference type="NCBIfam" id="TIGR01444">
    <property type="entry name" value="fkbM_fam"/>
    <property type="match status" value="1"/>
</dbReference>
<evidence type="ECO:0000256" key="1">
    <source>
        <dbReference type="SAM" id="MobiDB-lite"/>
    </source>
</evidence>
<evidence type="ECO:0000313" key="4">
    <source>
        <dbReference type="Proteomes" id="UP000308167"/>
    </source>
</evidence>
<dbReference type="GO" id="GO:0032259">
    <property type="term" value="P:methylation"/>
    <property type="evidence" value="ECO:0007669"/>
    <property type="project" value="UniProtKB-KW"/>
</dbReference>
<proteinExistence type="predicted"/>
<protein>
    <submittedName>
        <fullName evidence="3">Methyltransferase, FkbM family</fullName>
    </submittedName>
</protein>
<feature type="domain" description="Methyltransferase FkbM" evidence="2">
    <location>
        <begin position="51"/>
        <end position="216"/>
    </location>
</feature>
<comment type="caution">
    <text evidence="3">The sequence shown here is derived from an EMBL/GenBank/DDBJ whole genome shotgun (WGS) entry which is preliminary data.</text>
</comment>
<dbReference type="GeneID" id="86155935"/>
<dbReference type="Proteomes" id="UP000308167">
    <property type="component" value="Unassembled WGS sequence"/>
</dbReference>
<dbReference type="SUPFAM" id="SSF53335">
    <property type="entry name" value="S-adenosyl-L-methionine-dependent methyltransferases"/>
    <property type="match status" value="1"/>
</dbReference>
<dbReference type="Pfam" id="PF05050">
    <property type="entry name" value="Methyltransf_21"/>
    <property type="match status" value="1"/>
</dbReference>
<feature type="compositionally biased region" description="Basic and acidic residues" evidence="1">
    <location>
        <begin position="259"/>
        <end position="275"/>
    </location>
</feature>
<evidence type="ECO:0000259" key="2">
    <source>
        <dbReference type="Pfam" id="PF05050"/>
    </source>
</evidence>
<dbReference type="InterPro" id="IPR052514">
    <property type="entry name" value="SAM-dependent_MTase"/>
</dbReference>
<keyword evidence="3" id="KW-0808">Transferase</keyword>